<keyword evidence="2 3" id="KW-0326">Glycosidase</keyword>
<dbReference type="Gene3D" id="1.10.1330.10">
    <property type="entry name" value="Dockerin domain"/>
    <property type="match status" value="1"/>
</dbReference>
<feature type="chain" id="PRO_5025432419" description="GH26 domain-containing protein" evidence="5">
    <location>
        <begin position="30"/>
        <end position="1075"/>
    </location>
</feature>
<feature type="compositionally biased region" description="Polar residues" evidence="4">
    <location>
        <begin position="210"/>
        <end position="219"/>
    </location>
</feature>
<dbReference type="InterPro" id="IPR016134">
    <property type="entry name" value="Dockerin_dom"/>
</dbReference>
<reference evidence="8 9" key="1">
    <citation type="submission" date="2020-02" db="EMBL/GenBank/DDBJ databases">
        <title>Paenibacillus sp. nov., isolated from rhizosphere soil of tomato.</title>
        <authorList>
            <person name="Weon H.-Y."/>
            <person name="Lee S.A."/>
        </authorList>
    </citation>
    <scope>NUCLEOTIDE SEQUENCE [LARGE SCALE GENOMIC DNA]</scope>
    <source>
        <strain evidence="8 9">14171R-81</strain>
    </source>
</reference>
<dbReference type="SUPFAM" id="SSF51445">
    <property type="entry name" value="(Trans)glycosidases"/>
    <property type="match status" value="1"/>
</dbReference>
<dbReference type="PROSITE" id="PS00018">
    <property type="entry name" value="EF_HAND_1"/>
    <property type="match status" value="2"/>
</dbReference>
<feature type="active site" description="Proton donor" evidence="3">
    <location>
        <position position="493"/>
    </location>
</feature>
<feature type="domain" description="Dockerin" evidence="7">
    <location>
        <begin position="1010"/>
        <end position="1075"/>
    </location>
</feature>
<evidence type="ECO:0000259" key="6">
    <source>
        <dbReference type="PROSITE" id="PS51764"/>
    </source>
</evidence>
<organism evidence="8 9">
    <name type="scientific">Paenibacillus rhizovicinus</name>
    <dbReference type="NCBI Taxonomy" id="2704463"/>
    <lineage>
        <taxon>Bacteria</taxon>
        <taxon>Bacillati</taxon>
        <taxon>Bacillota</taxon>
        <taxon>Bacilli</taxon>
        <taxon>Bacillales</taxon>
        <taxon>Paenibacillaceae</taxon>
        <taxon>Paenibacillus</taxon>
    </lineage>
</organism>
<dbReference type="EMBL" id="CP048286">
    <property type="protein sequence ID" value="QHW33590.1"/>
    <property type="molecule type" value="Genomic_DNA"/>
</dbReference>
<dbReference type="KEGG" id="prz:GZH47_24195"/>
<evidence type="ECO:0008006" key="10">
    <source>
        <dbReference type="Google" id="ProtNLM"/>
    </source>
</evidence>
<evidence type="ECO:0000256" key="3">
    <source>
        <dbReference type="PROSITE-ProRule" id="PRU01100"/>
    </source>
</evidence>
<dbReference type="PROSITE" id="PS51766">
    <property type="entry name" value="DOCKERIN"/>
    <property type="match status" value="1"/>
</dbReference>
<dbReference type="GO" id="GO:0004553">
    <property type="term" value="F:hydrolase activity, hydrolyzing O-glycosyl compounds"/>
    <property type="evidence" value="ECO:0007669"/>
    <property type="project" value="InterPro"/>
</dbReference>
<dbReference type="Proteomes" id="UP000479114">
    <property type="component" value="Chromosome"/>
</dbReference>
<dbReference type="InterPro" id="IPR017853">
    <property type="entry name" value="GH"/>
</dbReference>
<dbReference type="InterPro" id="IPR022790">
    <property type="entry name" value="GH26_dom"/>
</dbReference>
<feature type="domain" description="GH26" evidence="6">
    <location>
        <begin position="363"/>
        <end position="706"/>
    </location>
</feature>
<dbReference type="SUPFAM" id="SSF63446">
    <property type="entry name" value="Type I dockerin domain"/>
    <property type="match status" value="1"/>
</dbReference>
<sequence length="1075" mass="115803">MKRVKKLKAMLAIACTVILMLTVMPGAFAFAAEDDGGAETVTPHSGTYMLKGALKGEQSLWAYVEQEVNGITANTDYSFGMWVKGSGIVTMKVSSNGSTVTYKRPVATDEWTYESVEFNSGAKSGKMVFSIVDSAATAFPQDQVAGTMYLDDAYFGVKDSGVNLLQNSGFEQNVTGWNNTLKDVFSVVSTDQTTPEEPTDPVDPQDPSDDATTYLETDPSNATNIYAGNRSMQAITKGLKSDWKTATQQISGITANTDYTFGAWIKGGGAVTIKVAKLSGGDNLHFMRPKAADVWTYVTTSFNSGAYSGTIVFSISDSAGNVLPQSEAAGTMYIDDVAFGPAGGANLLRNGGFEEQLKYWSGDKGSVFVRYPDQSDNPPAQQYEGIANLGAYSWDRNPDGVTDFGTWTGTTPYLAEDFLEQNTWSDLEGGNRLAAWKDSPYAQSMLWATYPFPKSGGSLAAAAHGDYNAYYRQLGENLIAAGMDNAMIRFGHEFNGGWYYWTVGNANEPDHEQKCADFAEAFRQFVTTLRGIEGQHFKFVWNPSTAVWGVDLPAAFPGRDYVDFIGIDHYDQTWAQSNGQSLYGPAYKTASPADRARLQQLAWNAEASDANWGLDMIAAFAADQGVPLGICEWGLATRSDDMGGGDNPVFIQNMHDWIENNNVAWHVYFNVSASDGDHDLYDTVTFPQASAKFSELWNPNGAPQTSPAIEPADIVASGESYAKLEGENGVLAGSAFRYHGDPWASGGAFAVMYKSLNALMFTNVAKADDGIAIVYQGWQSDQKASLYVNDVLVKKNILFAQHGRSWSNSYGYVVLNDVRIPAGATLKLQINKDDELDNFDSLKIDYVLLLGTDSGDGNPPVNPGDGDGGATVPSVKLYAKNATVIKEDGGSIAFYLAVNGADKLNAVSADFGFDSSKFSLRSVEAVDAPDAVIDNRVSGGTVHVLAGFPTSLTTTSYTDVIKLTFDPLDPNAKSVQAELRLLSATTASSGENADIVPTKDGDSASVMLRSYADLSDVNGDGRLTAADLSLALDYYRATPQDADWSSARQADVNADDVVDTTDFTIIMARILDAQL</sequence>
<evidence type="ECO:0000256" key="5">
    <source>
        <dbReference type="SAM" id="SignalP"/>
    </source>
</evidence>
<feature type="region of interest" description="Disordered" evidence="4">
    <location>
        <begin position="190"/>
        <end position="219"/>
    </location>
</feature>
<evidence type="ECO:0000313" key="8">
    <source>
        <dbReference type="EMBL" id="QHW33590.1"/>
    </source>
</evidence>
<keyword evidence="9" id="KW-1185">Reference proteome</keyword>
<feature type="signal peptide" evidence="5">
    <location>
        <begin position="1"/>
        <end position="29"/>
    </location>
</feature>
<proteinExistence type="inferred from homology"/>
<dbReference type="InterPro" id="IPR018247">
    <property type="entry name" value="EF_Hand_1_Ca_BS"/>
</dbReference>
<evidence type="ECO:0000313" key="9">
    <source>
        <dbReference type="Proteomes" id="UP000479114"/>
    </source>
</evidence>
<dbReference type="AlphaFoldDB" id="A0A6C0P4X5"/>
<evidence type="ECO:0000256" key="4">
    <source>
        <dbReference type="SAM" id="MobiDB-lite"/>
    </source>
</evidence>
<dbReference type="PROSITE" id="PS51764">
    <property type="entry name" value="GH26"/>
    <property type="match status" value="1"/>
</dbReference>
<dbReference type="Gene3D" id="2.60.120.260">
    <property type="entry name" value="Galactose-binding domain-like"/>
    <property type="match status" value="2"/>
</dbReference>
<feature type="active site" description="Nucleophile" evidence="3">
    <location>
        <position position="632"/>
    </location>
</feature>
<dbReference type="RefSeq" id="WP_162643588.1">
    <property type="nucleotide sequence ID" value="NZ_CP048286.1"/>
</dbReference>
<protein>
    <recommendedName>
        <fullName evidence="10">GH26 domain-containing protein</fullName>
    </recommendedName>
</protein>
<dbReference type="GO" id="GO:0000272">
    <property type="term" value="P:polysaccharide catabolic process"/>
    <property type="evidence" value="ECO:0007669"/>
    <property type="project" value="InterPro"/>
</dbReference>
<evidence type="ECO:0000259" key="7">
    <source>
        <dbReference type="PROSITE" id="PS51766"/>
    </source>
</evidence>
<comment type="similarity">
    <text evidence="3">Belongs to the glycosyl hydrolase 26 family.</text>
</comment>
<dbReference type="Pfam" id="PF00404">
    <property type="entry name" value="Dockerin_1"/>
    <property type="match status" value="1"/>
</dbReference>
<dbReference type="CDD" id="cd14256">
    <property type="entry name" value="Dockerin_I"/>
    <property type="match status" value="1"/>
</dbReference>
<dbReference type="Gene3D" id="3.20.20.80">
    <property type="entry name" value="Glycosidases"/>
    <property type="match status" value="1"/>
</dbReference>
<evidence type="ECO:0000256" key="1">
    <source>
        <dbReference type="ARBA" id="ARBA00022801"/>
    </source>
</evidence>
<keyword evidence="5" id="KW-0732">Signal</keyword>
<dbReference type="Pfam" id="PF02156">
    <property type="entry name" value="Glyco_hydro_26"/>
    <property type="match status" value="1"/>
</dbReference>
<name>A0A6C0P4X5_9BACL</name>
<dbReference type="InterPro" id="IPR002105">
    <property type="entry name" value="Dockerin_1_rpt"/>
</dbReference>
<gene>
    <name evidence="8" type="ORF">GZH47_24195</name>
</gene>
<dbReference type="InterPro" id="IPR036439">
    <property type="entry name" value="Dockerin_dom_sf"/>
</dbReference>
<keyword evidence="1 3" id="KW-0378">Hydrolase</keyword>
<evidence type="ECO:0000256" key="2">
    <source>
        <dbReference type="ARBA" id="ARBA00023295"/>
    </source>
</evidence>
<accession>A0A6C0P4X5</accession>